<evidence type="ECO:0000313" key="18">
    <source>
        <dbReference type="Proteomes" id="UP000038010"/>
    </source>
</evidence>
<evidence type="ECO:0000256" key="6">
    <source>
        <dbReference type="ARBA" id="ARBA00022763"/>
    </source>
</evidence>
<evidence type="ECO:0000256" key="4">
    <source>
        <dbReference type="ARBA" id="ARBA00011390"/>
    </source>
</evidence>
<dbReference type="SMART" id="SM00490">
    <property type="entry name" value="HELICc"/>
    <property type="match status" value="1"/>
</dbReference>
<evidence type="ECO:0000256" key="9">
    <source>
        <dbReference type="ARBA" id="ARBA00022840"/>
    </source>
</evidence>
<comment type="similarity">
    <text evidence="3 13">Belongs to the DEAD box helicase family. DEAH subfamily. FANCM sub-subfamily.</text>
</comment>
<feature type="compositionally biased region" description="Basic residues" evidence="14">
    <location>
        <begin position="957"/>
        <end position="970"/>
    </location>
</feature>
<dbReference type="PROSITE" id="PS51194">
    <property type="entry name" value="HELICASE_CTER"/>
    <property type="match status" value="1"/>
</dbReference>
<evidence type="ECO:0000256" key="5">
    <source>
        <dbReference type="ARBA" id="ARBA00022741"/>
    </source>
</evidence>
<evidence type="ECO:0000259" key="16">
    <source>
        <dbReference type="PROSITE" id="PS51194"/>
    </source>
</evidence>
<dbReference type="InterPro" id="IPR006935">
    <property type="entry name" value="Helicase/UvrB_N"/>
</dbReference>
<evidence type="ECO:0000259" key="15">
    <source>
        <dbReference type="PROSITE" id="PS51192"/>
    </source>
</evidence>
<evidence type="ECO:0000256" key="7">
    <source>
        <dbReference type="ARBA" id="ARBA00022801"/>
    </source>
</evidence>
<feature type="compositionally biased region" description="Basic residues" evidence="14">
    <location>
        <begin position="803"/>
        <end position="817"/>
    </location>
</feature>
<keyword evidence="10" id="KW-0234">DNA repair</keyword>
<organism evidence="17 18">
    <name type="scientific">Cyphellophora attinorum</name>
    <dbReference type="NCBI Taxonomy" id="1664694"/>
    <lineage>
        <taxon>Eukaryota</taxon>
        <taxon>Fungi</taxon>
        <taxon>Dikarya</taxon>
        <taxon>Ascomycota</taxon>
        <taxon>Pezizomycotina</taxon>
        <taxon>Eurotiomycetes</taxon>
        <taxon>Chaetothyriomycetidae</taxon>
        <taxon>Chaetothyriales</taxon>
        <taxon>Cyphellophoraceae</taxon>
        <taxon>Cyphellophora</taxon>
    </lineage>
</organism>
<feature type="compositionally biased region" description="Basic residues" evidence="14">
    <location>
        <begin position="1055"/>
        <end position="1071"/>
    </location>
</feature>
<dbReference type="EC" id="3.6.4.12" evidence="13"/>
<dbReference type="FunFam" id="3.40.50.300:FF:000861">
    <property type="entry name" value="Fanconi anemia, complementation group M"/>
    <property type="match status" value="1"/>
</dbReference>
<evidence type="ECO:0000256" key="2">
    <source>
        <dbReference type="ARBA" id="ARBA00004123"/>
    </source>
</evidence>
<dbReference type="CDD" id="cd18033">
    <property type="entry name" value="DEXDc_FANCM"/>
    <property type="match status" value="1"/>
</dbReference>
<dbReference type="PROSITE" id="PS51192">
    <property type="entry name" value="HELICASE_ATP_BIND_1"/>
    <property type="match status" value="1"/>
</dbReference>
<comment type="subunit">
    <text evidence="4 13">Interacts with the MHF histone-fold complex to form the FANCM-MHF complex.</text>
</comment>
<dbReference type="VEuPathDB" id="FungiDB:AB675_10004"/>
<dbReference type="Proteomes" id="UP000038010">
    <property type="component" value="Unassembled WGS sequence"/>
</dbReference>
<feature type="compositionally biased region" description="Acidic residues" evidence="14">
    <location>
        <begin position="1036"/>
        <end position="1045"/>
    </location>
</feature>
<feature type="region of interest" description="Disordered" evidence="14">
    <location>
        <begin position="95"/>
        <end position="184"/>
    </location>
</feature>
<dbReference type="PANTHER" id="PTHR14025:SF20">
    <property type="entry name" value="FANCONI ANEMIA GROUP M PROTEIN"/>
    <property type="match status" value="1"/>
</dbReference>
<protein>
    <recommendedName>
        <fullName evidence="13">ATP-dependent DNA helicase</fullName>
        <ecNumber evidence="13">3.6.4.12</ecNumber>
    </recommendedName>
</protein>
<comment type="function">
    <text evidence="1 13">ATP-dependent DNA helicase involved in DNA damage repair by homologous recombination and in genome maintenance. Capable of unwinding D-loops. Plays a role in limiting crossover recombinants during mitotic DNA double-strand break (DSB) repair. Component of a FANCM-MHF complex which promotes gene conversion at blocked replication forks, probably by reversal of the stalled fork.</text>
</comment>
<keyword evidence="11" id="KW-0539">Nucleus</keyword>
<evidence type="ECO:0000256" key="8">
    <source>
        <dbReference type="ARBA" id="ARBA00022806"/>
    </source>
</evidence>
<dbReference type="SUPFAM" id="SSF52540">
    <property type="entry name" value="P-loop containing nucleoside triphosphate hydrolases"/>
    <property type="match status" value="1"/>
</dbReference>
<dbReference type="Pfam" id="PF00271">
    <property type="entry name" value="Helicase_C"/>
    <property type="match status" value="1"/>
</dbReference>
<dbReference type="GO" id="GO:0005634">
    <property type="term" value="C:nucleus"/>
    <property type="evidence" value="ECO:0007669"/>
    <property type="project" value="UniProtKB-SubCell"/>
</dbReference>
<feature type="domain" description="Helicase C-terminal" evidence="16">
    <location>
        <begin position="601"/>
        <end position="772"/>
    </location>
</feature>
<feature type="compositionally biased region" description="Polar residues" evidence="14">
    <location>
        <begin position="95"/>
        <end position="106"/>
    </location>
</feature>
<feature type="region of interest" description="Disordered" evidence="14">
    <location>
        <begin position="197"/>
        <end position="216"/>
    </location>
</feature>
<keyword evidence="6" id="KW-0227">DNA damage</keyword>
<keyword evidence="18" id="KW-1185">Reference proteome</keyword>
<feature type="compositionally biased region" description="Polar residues" evidence="14">
    <location>
        <begin position="201"/>
        <end position="216"/>
    </location>
</feature>
<dbReference type="InterPro" id="IPR044749">
    <property type="entry name" value="FANCM_DEXDc"/>
</dbReference>
<dbReference type="InterPro" id="IPR001650">
    <property type="entry name" value="Helicase_C-like"/>
</dbReference>
<dbReference type="Pfam" id="PF04851">
    <property type="entry name" value="ResIII"/>
    <property type="match status" value="1"/>
</dbReference>
<feature type="domain" description="Helicase ATP-binding" evidence="15">
    <location>
        <begin position="283"/>
        <end position="451"/>
    </location>
</feature>
<dbReference type="CDD" id="cd18801">
    <property type="entry name" value="SF2_C_FANCM_Hef"/>
    <property type="match status" value="1"/>
</dbReference>
<evidence type="ECO:0000256" key="3">
    <source>
        <dbReference type="ARBA" id="ARBA00009889"/>
    </source>
</evidence>
<reference evidence="17 18" key="1">
    <citation type="submission" date="2015-06" db="EMBL/GenBank/DDBJ databases">
        <title>Draft genome of the ant-associated black yeast Phialophora attae CBS 131958.</title>
        <authorList>
            <person name="Moreno L.F."/>
            <person name="Stielow B.J."/>
            <person name="de Hoog S."/>
            <person name="Vicente V.A."/>
            <person name="Weiss V.A."/>
            <person name="de Vries M."/>
            <person name="Cruz L.M."/>
            <person name="Souza E.M."/>
        </authorList>
    </citation>
    <scope>NUCLEOTIDE SEQUENCE [LARGE SCALE GENOMIC DNA]</scope>
    <source>
        <strain evidence="17 18">CBS 131958</strain>
    </source>
</reference>
<dbReference type="Gene3D" id="3.40.50.300">
    <property type="entry name" value="P-loop containing nucleotide triphosphate hydrolases"/>
    <property type="match status" value="2"/>
</dbReference>
<dbReference type="GO" id="GO:0036297">
    <property type="term" value="P:interstrand cross-link repair"/>
    <property type="evidence" value="ECO:0007669"/>
    <property type="project" value="UniProtKB-ARBA"/>
</dbReference>
<accession>A0A0N1HNP1</accession>
<proteinExistence type="inferred from homology"/>
<keyword evidence="5" id="KW-0547">Nucleotide-binding</keyword>
<name>A0A0N1HNP1_9EURO</name>
<feature type="region of interest" description="Disordered" evidence="14">
    <location>
        <begin position="796"/>
        <end position="822"/>
    </location>
</feature>
<comment type="catalytic activity">
    <reaction evidence="12 13">
        <text>ATP + H2O = ADP + phosphate + H(+)</text>
        <dbReference type="Rhea" id="RHEA:13065"/>
        <dbReference type="ChEBI" id="CHEBI:15377"/>
        <dbReference type="ChEBI" id="CHEBI:15378"/>
        <dbReference type="ChEBI" id="CHEBI:30616"/>
        <dbReference type="ChEBI" id="CHEBI:43474"/>
        <dbReference type="ChEBI" id="CHEBI:456216"/>
        <dbReference type="EC" id="3.6.4.12"/>
    </reaction>
</comment>
<evidence type="ECO:0000313" key="17">
    <source>
        <dbReference type="EMBL" id="KPI36716.1"/>
    </source>
</evidence>
<feature type="region of interest" description="Disordered" evidence="14">
    <location>
        <begin position="1"/>
        <end position="77"/>
    </location>
</feature>
<evidence type="ECO:0000256" key="10">
    <source>
        <dbReference type="ARBA" id="ARBA00023204"/>
    </source>
</evidence>
<evidence type="ECO:0000256" key="11">
    <source>
        <dbReference type="ARBA" id="ARBA00023242"/>
    </source>
</evidence>
<feature type="region of interest" description="Disordered" evidence="14">
    <location>
        <begin position="948"/>
        <end position="986"/>
    </location>
</feature>
<dbReference type="GeneID" id="28730621"/>
<dbReference type="EMBL" id="LFJN01000029">
    <property type="protein sequence ID" value="KPI36716.1"/>
    <property type="molecule type" value="Genomic_DNA"/>
</dbReference>
<comment type="subcellular location">
    <subcellularLocation>
        <location evidence="2 13">Nucleus</location>
    </subcellularLocation>
</comment>
<feature type="region of interest" description="Disordered" evidence="14">
    <location>
        <begin position="1016"/>
        <end position="1081"/>
    </location>
</feature>
<comment type="caution">
    <text evidence="17">The sequence shown here is derived from an EMBL/GenBank/DDBJ whole genome shotgun (WGS) entry which is preliminary data.</text>
</comment>
<keyword evidence="7" id="KW-0378">Hydrolase</keyword>
<dbReference type="AlphaFoldDB" id="A0A0N1HNP1"/>
<evidence type="ECO:0000256" key="13">
    <source>
        <dbReference type="RuleBase" id="RU367027"/>
    </source>
</evidence>
<keyword evidence="8 17" id="KW-0347">Helicase</keyword>
<dbReference type="OrthoDB" id="164902at2759"/>
<dbReference type="RefSeq" id="XP_017996679.1">
    <property type="nucleotide sequence ID" value="XM_018138741.1"/>
</dbReference>
<dbReference type="GO" id="GO:0043138">
    <property type="term" value="F:3'-5' DNA helicase activity"/>
    <property type="evidence" value="ECO:0007669"/>
    <property type="project" value="TreeGrafter"/>
</dbReference>
<dbReference type="GO" id="GO:0009378">
    <property type="term" value="F:four-way junction helicase activity"/>
    <property type="evidence" value="ECO:0007669"/>
    <property type="project" value="TreeGrafter"/>
</dbReference>
<keyword evidence="9" id="KW-0067">ATP-binding</keyword>
<evidence type="ECO:0000256" key="1">
    <source>
        <dbReference type="ARBA" id="ARBA00003813"/>
    </source>
</evidence>
<gene>
    <name evidence="17" type="ORF">AB675_10004</name>
</gene>
<dbReference type="GO" id="GO:0016887">
    <property type="term" value="F:ATP hydrolysis activity"/>
    <property type="evidence" value="ECO:0007669"/>
    <property type="project" value="RHEA"/>
</dbReference>
<sequence length="1081" mass="120693">MDFIDGEAIGGGESGDDDVLVPSSQTDDIIRPRKRRRIAVDSSDESGNSSDDDVKLPSNDYSQDDIETDEAEHRSKYEDFMHVPQFVTTQKDTYVTQLTQPWSSPTHIRGPRWRRKASTPEPAANRPPPAAVERRPSGPTPAAGRLAASTADRNSSVPSPPPRATLDDDLTAPAGLDEDDFEADDPDLLDALISAERSQQHHGLSNGNASNRGQSGQNLRQTTLFGMPGANHESTGAQATRAHNWPLANRAEKPTHHKIDTEAMKTWVYPTNLGTIRDYQYNIVHKGLYHNLLVALPTGLGKTFIAATIMLNWYRWTQQTQIVFVAPTKPLVAQQIDACFNIAGIPRSQTTLLTGEIQPAIRAEEWQEKRVFFMTPQTLINDLKTGIADPKKIVLLVVDEAHKATGGYAYVEVVKFLQRFNTSFRVLALTATPGSTVESVQQVINGLNISRIEIRTEDSIDIRQYVHSRDENLEVFEYSLEILEMLDLFRLACQPLQNVMLRHRATWCKDPTENTLFGLKKSYDEWKKSEAGKAAPDSVKWPLMKVFQMKIFDDESYGGGKYAKQVVEHQAFKDMMTRLRQWVNNPDFVGHPKLEYLKSVALNHFMDAGEGRGAAGGRPPSETRIMVFSHYRDSAEEIVRTLKKHEPMVRPHIFVGQSSTKGSEGMDQKKQQDVIKQFKAGTYNVLVATSIGEEGLDIGEVDLIVCYDASKSPIRMLQRMGRTGRKRAGNVQVLLMKGKEEEAFARAKDNYRKMQELIESGKEFEFHEDKSPRIVPKEIQPVVDKRVVEIPLENTQDTSIEPKKRKAKNAKKPPKKFHMPDDVETGFKFLGAGKSSKKQQIVKPKLDDTVAPLPPLDQVLLTADEEAERQEKHGEVSGTQTQYTQIPRLDAYPASYVKLGRIGRVKHSRVAQSLATTLQNMRCRTQGDCTPPTEQEVEAAVRNIPTLAQGPAAAKRSITHRRSPKAHAKNPPKVPSSRTVSPPTLEHDYGELGSFIDDAPPDIMLGTFDLSSKAPAASASEPFWISQPERDQTKDVDDDMPDLEDIFGLPASPKVAKRSTAKTKTPARGKRRVIDSDDDDE</sequence>
<dbReference type="InterPro" id="IPR014001">
    <property type="entry name" value="Helicase_ATP-bd"/>
</dbReference>
<dbReference type="GO" id="GO:0000400">
    <property type="term" value="F:four-way junction DNA binding"/>
    <property type="evidence" value="ECO:0007669"/>
    <property type="project" value="TreeGrafter"/>
</dbReference>
<dbReference type="SMART" id="SM00487">
    <property type="entry name" value="DEXDc"/>
    <property type="match status" value="1"/>
</dbReference>
<dbReference type="STRING" id="1664694.A0A0N1HNP1"/>
<dbReference type="GO" id="GO:0045003">
    <property type="term" value="P:double-strand break repair via synthesis-dependent strand annealing"/>
    <property type="evidence" value="ECO:0007669"/>
    <property type="project" value="TreeGrafter"/>
</dbReference>
<dbReference type="InterPro" id="IPR027417">
    <property type="entry name" value="P-loop_NTPase"/>
</dbReference>
<evidence type="ECO:0000256" key="12">
    <source>
        <dbReference type="ARBA" id="ARBA00047995"/>
    </source>
</evidence>
<evidence type="ECO:0000256" key="14">
    <source>
        <dbReference type="SAM" id="MobiDB-lite"/>
    </source>
</evidence>
<dbReference type="GO" id="GO:0005524">
    <property type="term" value="F:ATP binding"/>
    <property type="evidence" value="ECO:0007669"/>
    <property type="project" value="UniProtKB-UniRule"/>
</dbReference>
<dbReference type="PANTHER" id="PTHR14025">
    <property type="entry name" value="FANCONI ANEMIA GROUP M FANCM FAMILY MEMBER"/>
    <property type="match status" value="1"/>
</dbReference>